<dbReference type="PANTHER" id="PTHR23342">
    <property type="entry name" value="N-ACETYLGLUTAMATE SYNTHASE"/>
    <property type="match status" value="1"/>
</dbReference>
<proteinExistence type="predicted"/>
<dbReference type="Gene3D" id="3.40.1160.10">
    <property type="entry name" value="Acetylglutamate kinase-like"/>
    <property type="match status" value="1"/>
</dbReference>
<reference evidence="3" key="1">
    <citation type="submission" date="2014-12" db="EMBL/GenBank/DDBJ databases">
        <title>Insight into the proteome of Arion vulgaris.</title>
        <authorList>
            <person name="Aradska J."/>
            <person name="Bulat T."/>
            <person name="Smidak R."/>
            <person name="Sarate P."/>
            <person name="Gangsoo J."/>
            <person name="Sialana F."/>
            <person name="Bilban M."/>
            <person name="Lubec G."/>
        </authorList>
    </citation>
    <scope>NUCLEOTIDE SEQUENCE</scope>
    <source>
        <tissue evidence="3">Skin</tissue>
    </source>
</reference>
<dbReference type="GO" id="GO:0004042">
    <property type="term" value="F:L-glutamate N-acetyltransferase activity"/>
    <property type="evidence" value="ECO:0007669"/>
    <property type="project" value="TreeGrafter"/>
</dbReference>
<dbReference type="InterPro" id="IPR006855">
    <property type="entry name" value="Vertebrate-like_GNAT_dom"/>
</dbReference>
<evidence type="ECO:0000256" key="1">
    <source>
        <dbReference type="ARBA" id="ARBA00022679"/>
    </source>
</evidence>
<gene>
    <name evidence="3" type="primary">ORF52882</name>
</gene>
<dbReference type="GO" id="GO:0006526">
    <property type="term" value="P:L-arginine biosynthetic process"/>
    <property type="evidence" value="ECO:0007669"/>
    <property type="project" value="TreeGrafter"/>
</dbReference>
<dbReference type="PANTHER" id="PTHR23342:SF0">
    <property type="entry name" value="N-ACETYLGLUTAMATE SYNTHASE, MITOCHONDRIAL"/>
    <property type="match status" value="1"/>
</dbReference>
<dbReference type="SUPFAM" id="SSF53633">
    <property type="entry name" value="Carbamate kinase-like"/>
    <property type="match status" value="1"/>
</dbReference>
<dbReference type="EMBL" id="HACG01017916">
    <property type="protein sequence ID" value="CEK64781.1"/>
    <property type="molecule type" value="Transcribed_RNA"/>
</dbReference>
<name>A0A0B6ZA04_9EUPU</name>
<dbReference type="AlphaFoldDB" id="A0A0B6ZA04"/>
<keyword evidence="1" id="KW-0808">Transferase</keyword>
<evidence type="ECO:0000313" key="3">
    <source>
        <dbReference type="EMBL" id="CEK64781.1"/>
    </source>
</evidence>
<feature type="domain" description="N-acetyltransferase" evidence="2">
    <location>
        <begin position="333"/>
        <end position="483"/>
    </location>
</feature>
<dbReference type="GO" id="GO:0006536">
    <property type="term" value="P:glutamate metabolic process"/>
    <property type="evidence" value="ECO:0007669"/>
    <property type="project" value="TreeGrafter"/>
</dbReference>
<dbReference type="Pfam" id="PF04768">
    <property type="entry name" value="NAT"/>
    <property type="match status" value="1"/>
</dbReference>
<sequence length="502" mass="56599">MLAVSTKFVSSVCLRSQQCAVYRLQLLYQQLRWSNSKSSLTKPSLIHTTAAPHLYNNTHQTSPNRLFDGNSDLHRFLIEVGTDPKEARYWLKNFMSSAESSEVFMVVSLNNDVMESHAQLETFASTISFLYRNGISPLIVCGSRADQPFKVTKDSCVWSAVKLSDLIEQHGMYTRVLYPGCGVVYGNDCDPTDISGLTVTTDLITRSLVTKHLPILLSFGETPRGQIFPVNPWDLTVQVSRIFQPKKVMLVNSVGGLTDEHGRVVANINLPFDLANLNQRSWCSPAIIETMAKINKLLIDLPFESSVVISSADTMLRELFSHRGSGTFFRATEAIHKYSSLKGIDLDRLRVLLNRSFMVEIQDTYFDDISDQIHAIYLSETYSGVAIVLRCEEQGVPYLCKFAVTNKAQGQGTGDLLWDTLTHSERSLFWRSRTINPINTWYFKKCEGSWNNEVWTVFWYGIEDPHLSSGLIEDAIGRKDSFKPRGVIGNIMSDDEEERIGG</sequence>
<evidence type="ECO:0000259" key="2">
    <source>
        <dbReference type="PROSITE" id="PS51731"/>
    </source>
</evidence>
<dbReference type="InterPro" id="IPR036393">
    <property type="entry name" value="AceGlu_kinase-like_sf"/>
</dbReference>
<dbReference type="Gene3D" id="3.40.630.30">
    <property type="match status" value="1"/>
</dbReference>
<organism evidence="3">
    <name type="scientific">Arion vulgaris</name>
    <dbReference type="NCBI Taxonomy" id="1028688"/>
    <lineage>
        <taxon>Eukaryota</taxon>
        <taxon>Metazoa</taxon>
        <taxon>Spiralia</taxon>
        <taxon>Lophotrochozoa</taxon>
        <taxon>Mollusca</taxon>
        <taxon>Gastropoda</taxon>
        <taxon>Heterobranchia</taxon>
        <taxon>Euthyneura</taxon>
        <taxon>Panpulmonata</taxon>
        <taxon>Eupulmonata</taxon>
        <taxon>Stylommatophora</taxon>
        <taxon>Helicina</taxon>
        <taxon>Arionoidea</taxon>
        <taxon>Arionidae</taxon>
        <taxon>Arion</taxon>
    </lineage>
</organism>
<dbReference type="GO" id="GO:0005759">
    <property type="term" value="C:mitochondrial matrix"/>
    <property type="evidence" value="ECO:0007669"/>
    <property type="project" value="TreeGrafter"/>
</dbReference>
<dbReference type="PROSITE" id="PS51731">
    <property type="entry name" value="GNAT_NAGS"/>
    <property type="match status" value="1"/>
</dbReference>
<accession>A0A0B6ZA04</accession>
<protein>
    <recommendedName>
        <fullName evidence="2">N-acetyltransferase domain-containing protein</fullName>
    </recommendedName>
</protein>